<dbReference type="Gramene" id="rna-AYBTSS11_LOCUS29463">
    <property type="protein sequence ID" value="CAJ1977310.1"/>
    <property type="gene ID" value="gene-AYBTSS11_LOCUS29463"/>
</dbReference>
<keyword evidence="16" id="KW-1185">Reference proteome</keyword>
<name>A0AA86W2I2_9FABA</name>
<feature type="transmembrane region" description="Helical" evidence="13">
    <location>
        <begin position="26"/>
        <end position="49"/>
    </location>
</feature>
<keyword evidence="9 13" id="KW-1133">Transmembrane helix</keyword>
<dbReference type="AlphaFoldDB" id="A0AA86W2I2"/>
<evidence type="ECO:0000256" key="11">
    <source>
        <dbReference type="ARBA" id="ARBA00023294"/>
    </source>
</evidence>
<dbReference type="Pfam" id="PF01490">
    <property type="entry name" value="Aa_trans"/>
    <property type="match status" value="1"/>
</dbReference>
<evidence type="ECO:0000256" key="10">
    <source>
        <dbReference type="ARBA" id="ARBA00023136"/>
    </source>
</evidence>
<feature type="transmembrane region" description="Helical" evidence="13">
    <location>
        <begin position="293"/>
        <end position="314"/>
    </location>
</feature>
<comment type="function">
    <text evidence="12">Carrier protein involved in proton-driven auxin influx. Mediates the formation of auxin gradient from developing leaves (site of auxin biosynthesis) to tips by contributing to the loading of auxin in vascular tissues and facilitating acropetal (base to tip) auxin transport within inner tissues of the root apex, and basipetal (tip to base) auxin transport within outer tissues of the root apex. May be involved in lateral roots and nodules formation.</text>
</comment>
<dbReference type="GO" id="GO:0006865">
    <property type="term" value="P:amino acid transport"/>
    <property type="evidence" value="ECO:0007669"/>
    <property type="project" value="UniProtKB-KW"/>
</dbReference>
<keyword evidence="8" id="KW-0029">Amino-acid transport</keyword>
<reference evidence="15" key="1">
    <citation type="submission" date="2023-10" db="EMBL/GenBank/DDBJ databases">
        <authorList>
            <person name="Domelevo Entfellner J.-B."/>
        </authorList>
    </citation>
    <scope>NUCLEOTIDE SEQUENCE</scope>
</reference>
<evidence type="ECO:0000256" key="12">
    <source>
        <dbReference type="ARBA" id="ARBA00045588"/>
    </source>
</evidence>
<evidence type="ECO:0000256" key="4">
    <source>
        <dbReference type="ARBA" id="ARBA00022448"/>
    </source>
</evidence>
<dbReference type="GO" id="GO:0009734">
    <property type="term" value="P:auxin-activated signaling pathway"/>
    <property type="evidence" value="ECO:0007669"/>
    <property type="project" value="UniProtKB-KW"/>
</dbReference>
<evidence type="ECO:0000256" key="6">
    <source>
        <dbReference type="ARBA" id="ARBA00022692"/>
    </source>
</evidence>
<sequence>MESQEIYMRHSSKHDDDGRLKRRGTWVTACAHIVTAVIGSGVLSLAWAVSQLGWIAGPLALLMFSVITLFTSFLLSDCYRYPDSVHGTRNITYMTMVKNILGGRQYHLCGLAQFANLIGSTIGYTITASISMVAIKRASCFHKYGHEAKCHVSNYAYMSIFGAIEIILSQIPDFNELTGLSFIASIMSFGYSSIGIGLSIARIAGMVVGEDVTSQEKIWNSFQAIGNIAFAYSFSQDTLKSSPPENGSMKKASVTGITITTFFYMLCGLLGYAAFGNKAPGNFLTGFGFYEPYWLVDIGNVFIVVHLVGAYQVFTQPVFMLVESWCAGRWPESRIMAKEYGVDIPLVGTYRVNAFRVLWRTVYVIFTVVVAMLLPFFNSIVGLLGAIAFWPLSVYFPTEMYLVRAKVPKFSMVWIGVKLLSAFCLIVTLVAAVGSIEGIVADLKTYKPFQ</sequence>
<feature type="transmembrane region" description="Helical" evidence="13">
    <location>
        <begin position="177"/>
        <end position="198"/>
    </location>
</feature>
<keyword evidence="10 13" id="KW-0472">Membrane</keyword>
<keyword evidence="4" id="KW-0813">Transport</keyword>
<protein>
    <recommendedName>
        <fullName evidence="14">Amino acid transporter transmembrane domain-containing protein</fullName>
    </recommendedName>
</protein>
<feature type="transmembrane region" description="Helical" evidence="13">
    <location>
        <begin position="252"/>
        <end position="273"/>
    </location>
</feature>
<feature type="transmembrane region" description="Helical" evidence="13">
    <location>
        <begin position="361"/>
        <end position="392"/>
    </location>
</feature>
<feature type="domain" description="Amino acid transporter transmembrane" evidence="14">
    <location>
        <begin position="23"/>
        <end position="439"/>
    </location>
</feature>
<dbReference type="PANTHER" id="PTHR48017">
    <property type="entry name" value="OS05G0424000 PROTEIN-RELATED"/>
    <property type="match status" value="1"/>
</dbReference>
<organism evidence="15 16">
    <name type="scientific">Sphenostylis stenocarpa</name>
    <dbReference type="NCBI Taxonomy" id="92480"/>
    <lineage>
        <taxon>Eukaryota</taxon>
        <taxon>Viridiplantae</taxon>
        <taxon>Streptophyta</taxon>
        <taxon>Embryophyta</taxon>
        <taxon>Tracheophyta</taxon>
        <taxon>Spermatophyta</taxon>
        <taxon>Magnoliopsida</taxon>
        <taxon>eudicotyledons</taxon>
        <taxon>Gunneridae</taxon>
        <taxon>Pentapetalae</taxon>
        <taxon>rosids</taxon>
        <taxon>fabids</taxon>
        <taxon>Fabales</taxon>
        <taxon>Fabaceae</taxon>
        <taxon>Papilionoideae</taxon>
        <taxon>50 kb inversion clade</taxon>
        <taxon>NPAAA clade</taxon>
        <taxon>indigoferoid/millettioid clade</taxon>
        <taxon>Phaseoleae</taxon>
        <taxon>Sphenostylis</taxon>
    </lineage>
</organism>
<evidence type="ECO:0000256" key="2">
    <source>
        <dbReference type="ARBA" id="ARBA00004236"/>
    </source>
</evidence>
<evidence type="ECO:0000256" key="8">
    <source>
        <dbReference type="ARBA" id="ARBA00022970"/>
    </source>
</evidence>
<dbReference type="GO" id="GO:0012505">
    <property type="term" value="C:endomembrane system"/>
    <property type="evidence" value="ECO:0007669"/>
    <property type="project" value="UniProtKB-SubCell"/>
</dbReference>
<evidence type="ECO:0000256" key="13">
    <source>
        <dbReference type="SAM" id="Phobius"/>
    </source>
</evidence>
<proteinExistence type="inferred from homology"/>
<dbReference type="Proteomes" id="UP001189624">
    <property type="component" value="Chromosome 10"/>
</dbReference>
<dbReference type="GO" id="GO:0015293">
    <property type="term" value="F:symporter activity"/>
    <property type="evidence" value="ECO:0007669"/>
    <property type="project" value="UniProtKB-KW"/>
</dbReference>
<feature type="transmembrane region" description="Helical" evidence="13">
    <location>
        <begin position="412"/>
        <end position="440"/>
    </location>
</feature>
<evidence type="ECO:0000256" key="3">
    <source>
        <dbReference type="ARBA" id="ARBA00005590"/>
    </source>
</evidence>
<keyword evidence="11" id="KW-0927">Auxin signaling pathway</keyword>
<evidence type="ECO:0000313" key="15">
    <source>
        <dbReference type="EMBL" id="CAJ1977310.1"/>
    </source>
</evidence>
<evidence type="ECO:0000256" key="1">
    <source>
        <dbReference type="ARBA" id="ARBA00004127"/>
    </source>
</evidence>
<dbReference type="InterPro" id="IPR013057">
    <property type="entry name" value="AA_transpt_TM"/>
</dbReference>
<dbReference type="EMBL" id="OY731407">
    <property type="protein sequence ID" value="CAJ1977310.1"/>
    <property type="molecule type" value="Genomic_DNA"/>
</dbReference>
<evidence type="ECO:0000256" key="7">
    <source>
        <dbReference type="ARBA" id="ARBA00022847"/>
    </source>
</evidence>
<accession>A0AA86W2I2</accession>
<dbReference type="GO" id="GO:0005886">
    <property type="term" value="C:plasma membrane"/>
    <property type="evidence" value="ECO:0007669"/>
    <property type="project" value="UniProtKB-SubCell"/>
</dbReference>
<keyword evidence="5" id="KW-1003">Cell membrane</keyword>
<evidence type="ECO:0000256" key="9">
    <source>
        <dbReference type="ARBA" id="ARBA00022989"/>
    </source>
</evidence>
<feature type="transmembrane region" description="Helical" evidence="13">
    <location>
        <begin position="55"/>
        <end position="75"/>
    </location>
</feature>
<keyword evidence="6 13" id="KW-0812">Transmembrane</keyword>
<keyword evidence="7" id="KW-0769">Symport</keyword>
<gene>
    <name evidence="15" type="ORF">AYBTSS11_LOCUS29463</name>
</gene>
<comment type="similarity">
    <text evidence="3">Belongs to the amino acid/polyamine transporter 2 family. Amino acid/auxin permease (AAAP) (TC 2.A.18.1) subfamily.</text>
</comment>
<evidence type="ECO:0000313" key="16">
    <source>
        <dbReference type="Proteomes" id="UP001189624"/>
    </source>
</evidence>
<evidence type="ECO:0000259" key="14">
    <source>
        <dbReference type="Pfam" id="PF01490"/>
    </source>
</evidence>
<evidence type="ECO:0000256" key="5">
    <source>
        <dbReference type="ARBA" id="ARBA00022475"/>
    </source>
</evidence>
<comment type="subcellular location">
    <subcellularLocation>
        <location evidence="2">Cell membrane</location>
    </subcellularLocation>
    <subcellularLocation>
        <location evidence="1">Endomembrane system</location>
        <topology evidence="1">Multi-pass membrane protein</topology>
    </subcellularLocation>
</comment>